<accession>A0A7W9HA99</accession>
<comment type="caution">
    <text evidence="2">The sequence shown here is derived from an EMBL/GenBank/DDBJ whole genome shotgun (WGS) entry which is preliminary data.</text>
</comment>
<dbReference type="RefSeq" id="WP_260423375.1">
    <property type="nucleotide sequence ID" value="NZ_JACHNE010000001.1"/>
</dbReference>
<name>A0A7W9HA99_9ACTN</name>
<dbReference type="EMBL" id="JACHNE010000001">
    <property type="protein sequence ID" value="MBB5798547.1"/>
    <property type="molecule type" value="Genomic_DNA"/>
</dbReference>
<dbReference type="Proteomes" id="UP000590647">
    <property type="component" value="Unassembled WGS sequence"/>
</dbReference>
<protein>
    <submittedName>
        <fullName evidence="2">Uncharacterized protein</fullName>
    </submittedName>
</protein>
<gene>
    <name evidence="2" type="ORF">HDA41_006511</name>
</gene>
<organism evidence="2 3">
    <name type="scientific">Streptomyces caelestis</name>
    <dbReference type="NCBI Taxonomy" id="36816"/>
    <lineage>
        <taxon>Bacteria</taxon>
        <taxon>Bacillati</taxon>
        <taxon>Actinomycetota</taxon>
        <taxon>Actinomycetes</taxon>
        <taxon>Kitasatosporales</taxon>
        <taxon>Streptomycetaceae</taxon>
        <taxon>Streptomyces</taxon>
    </lineage>
</organism>
<reference evidence="2 3" key="1">
    <citation type="submission" date="2020-08" db="EMBL/GenBank/DDBJ databases">
        <title>Sequencing the genomes of 1000 actinobacteria strains.</title>
        <authorList>
            <person name="Klenk H.-P."/>
        </authorList>
    </citation>
    <scope>NUCLEOTIDE SEQUENCE [LARGE SCALE GENOMIC DNA]</scope>
    <source>
        <strain evidence="2 3">DSM 40084</strain>
    </source>
</reference>
<evidence type="ECO:0000313" key="2">
    <source>
        <dbReference type="EMBL" id="MBB5798547.1"/>
    </source>
</evidence>
<proteinExistence type="predicted"/>
<sequence length="40" mass="3986">MLASGRVGAAYVTPLGPVVPDHSHQAKSGGGFDKSAFASD</sequence>
<evidence type="ECO:0000313" key="3">
    <source>
        <dbReference type="Proteomes" id="UP000590647"/>
    </source>
</evidence>
<keyword evidence="3" id="KW-1185">Reference proteome</keyword>
<dbReference type="AlphaFoldDB" id="A0A7W9HA99"/>
<evidence type="ECO:0000256" key="1">
    <source>
        <dbReference type="SAM" id="MobiDB-lite"/>
    </source>
</evidence>
<feature type="region of interest" description="Disordered" evidence="1">
    <location>
        <begin position="12"/>
        <end position="40"/>
    </location>
</feature>